<comment type="caution">
    <text evidence="1">The sequence shown here is derived from an EMBL/GenBank/DDBJ whole genome shotgun (WGS) entry which is preliminary data.</text>
</comment>
<accession>A0A3A6PLI6</accession>
<evidence type="ECO:0000313" key="1">
    <source>
        <dbReference type="EMBL" id="RJX36943.1"/>
    </source>
</evidence>
<keyword evidence="2" id="KW-1185">Reference proteome</keyword>
<dbReference type="Pfam" id="PF20074">
    <property type="entry name" value="DUF6470"/>
    <property type="match status" value="1"/>
</dbReference>
<proteinExistence type="predicted"/>
<protein>
    <submittedName>
        <fullName evidence="1">Uncharacterized protein</fullName>
    </submittedName>
</protein>
<reference evidence="1 2" key="1">
    <citation type="submission" date="2018-09" db="EMBL/GenBank/DDBJ databases">
        <title>Paenibacillus aracenensis nov. sp. isolated from a cave in southern Spain.</title>
        <authorList>
            <person name="Jurado V."/>
            <person name="Gutierrez-Patricio S."/>
            <person name="Gonzalez-Pimentel J.L."/>
            <person name="Miller A.Z."/>
            <person name="Laiz L."/>
            <person name="Saiz-Jimenez C."/>
        </authorList>
    </citation>
    <scope>NUCLEOTIDE SEQUENCE [LARGE SCALE GENOMIC DNA]</scope>
    <source>
        <strain evidence="1 2">JCM 19203</strain>
    </source>
</reference>
<dbReference type="InterPro" id="IPR045527">
    <property type="entry name" value="DUF6470"/>
</dbReference>
<gene>
    <name evidence="1" type="ORF">D3P09_25915</name>
</gene>
<organism evidence="1 2">
    <name type="scientific">Paenibacillus pinisoli</name>
    <dbReference type="NCBI Taxonomy" id="1276110"/>
    <lineage>
        <taxon>Bacteria</taxon>
        <taxon>Bacillati</taxon>
        <taxon>Bacillota</taxon>
        <taxon>Bacilli</taxon>
        <taxon>Bacillales</taxon>
        <taxon>Paenibacillaceae</taxon>
        <taxon>Paenibacillus</taxon>
    </lineage>
</organism>
<dbReference type="Proteomes" id="UP000267798">
    <property type="component" value="Unassembled WGS sequence"/>
</dbReference>
<evidence type="ECO:0000313" key="2">
    <source>
        <dbReference type="Proteomes" id="UP000267798"/>
    </source>
</evidence>
<sequence>MDIRTTQATIEVKTELPVVKADMTKTWDALDGGGTLSFMSRIYNQFGQFVNEAIVNTVQEYDQIGDATLDYDPIPELAKQSMQRKPPKLQLYGEASPLNLTFDVQITDPEINITPGGTEISVIPNRPEINYQRGGVKISMAQYPSVQITPPQIDLTR</sequence>
<dbReference type="AlphaFoldDB" id="A0A3A6PLI6"/>
<name>A0A3A6PLI6_9BACL</name>
<dbReference type="EMBL" id="QXQB01000008">
    <property type="protein sequence ID" value="RJX36943.1"/>
    <property type="molecule type" value="Genomic_DNA"/>
</dbReference>
<dbReference type="OrthoDB" id="2112831at2"/>